<comment type="caution">
    <text evidence="1">The sequence shown here is derived from an EMBL/GenBank/DDBJ whole genome shotgun (WGS) entry which is preliminary data.</text>
</comment>
<accession>A0ABR2I631</accession>
<dbReference type="EMBL" id="JAPFFF010000019">
    <property type="protein sequence ID" value="KAK8857989.1"/>
    <property type="molecule type" value="Genomic_DNA"/>
</dbReference>
<organism evidence="1 2">
    <name type="scientific">Tritrichomonas musculus</name>
    <dbReference type="NCBI Taxonomy" id="1915356"/>
    <lineage>
        <taxon>Eukaryota</taxon>
        <taxon>Metamonada</taxon>
        <taxon>Parabasalia</taxon>
        <taxon>Tritrichomonadida</taxon>
        <taxon>Tritrichomonadidae</taxon>
        <taxon>Tritrichomonas</taxon>
    </lineage>
</organism>
<proteinExistence type="predicted"/>
<gene>
    <name evidence="1" type="ORF">M9Y10_013089</name>
</gene>
<reference evidence="1 2" key="1">
    <citation type="submission" date="2024-04" db="EMBL/GenBank/DDBJ databases">
        <title>Tritrichomonas musculus Genome.</title>
        <authorList>
            <person name="Alves-Ferreira E."/>
            <person name="Grigg M."/>
            <person name="Lorenzi H."/>
            <person name="Galac M."/>
        </authorList>
    </citation>
    <scope>NUCLEOTIDE SEQUENCE [LARGE SCALE GENOMIC DNA]</scope>
    <source>
        <strain evidence="1 2">EAF2021</strain>
    </source>
</reference>
<evidence type="ECO:0000313" key="1">
    <source>
        <dbReference type="EMBL" id="KAK8857989.1"/>
    </source>
</evidence>
<sequence>MKSKVSVFSLKKNLRQPTEELAQIQQFNLYPHTISISDDVSEQFDLTKLQTGMFVQDKQTKKKLCFLAFNDTNDLILYDEEANEIVWYNQKDVEPA</sequence>
<name>A0ABR2I631_9EUKA</name>
<protein>
    <submittedName>
        <fullName evidence="1">Uncharacterized protein</fullName>
    </submittedName>
</protein>
<dbReference type="Proteomes" id="UP001470230">
    <property type="component" value="Unassembled WGS sequence"/>
</dbReference>
<keyword evidence="2" id="KW-1185">Reference proteome</keyword>
<evidence type="ECO:0000313" key="2">
    <source>
        <dbReference type="Proteomes" id="UP001470230"/>
    </source>
</evidence>